<dbReference type="CDD" id="cd05056">
    <property type="entry name" value="PTKc_FAK"/>
    <property type="match status" value="1"/>
</dbReference>
<evidence type="ECO:0000256" key="17">
    <source>
        <dbReference type="ARBA" id="ARBA00023273"/>
    </source>
</evidence>
<evidence type="ECO:0000256" key="5">
    <source>
        <dbReference type="ARBA" id="ARBA00011903"/>
    </source>
</evidence>
<dbReference type="PROSITE" id="PS50057">
    <property type="entry name" value="FERM_3"/>
    <property type="match status" value="1"/>
</dbReference>
<evidence type="ECO:0000256" key="20">
    <source>
        <dbReference type="PROSITE-ProRule" id="PRU10141"/>
    </source>
</evidence>
<feature type="compositionally biased region" description="Basic and acidic residues" evidence="21">
    <location>
        <begin position="872"/>
        <end position="893"/>
    </location>
</feature>
<evidence type="ECO:0000256" key="19">
    <source>
        <dbReference type="ARBA" id="ARBA00061333"/>
    </source>
</evidence>
<dbReference type="Pfam" id="PF00373">
    <property type="entry name" value="FERM_M"/>
    <property type="match status" value="1"/>
</dbReference>
<gene>
    <name evidence="24" type="ORF">MNOR_LOCUS5673</name>
</gene>
<dbReference type="InterPro" id="IPR036137">
    <property type="entry name" value="Focal_adhe_kin_target_dom_sf"/>
</dbReference>
<dbReference type="InterPro" id="IPR001245">
    <property type="entry name" value="Ser-Thr/Tyr_kinase_cat_dom"/>
</dbReference>
<evidence type="ECO:0000256" key="10">
    <source>
        <dbReference type="ARBA" id="ARBA00022741"/>
    </source>
</evidence>
<dbReference type="FunFam" id="1.10.510.10:FF:000039">
    <property type="entry name" value="Focal adhesion kinase, isoform D"/>
    <property type="match status" value="1"/>
</dbReference>
<evidence type="ECO:0000259" key="22">
    <source>
        <dbReference type="PROSITE" id="PS50011"/>
    </source>
</evidence>
<evidence type="ECO:0000256" key="21">
    <source>
        <dbReference type="SAM" id="MobiDB-lite"/>
    </source>
</evidence>
<evidence type="ECO:0000256" key="13">
    <source>
        <dbReference type="ARBA" id="ARBA00022949"/>
    </source>
</evidence>
<dbReference type="InterPro" id="IPR041784">
    <property type="entry name" value="FAK1/PYK2_FERM_C"/>
</dbReference>
<dbReference type="GO" id="GO:0042995">
    <property type="term" value="C:cell projection"/>
    <property type="evidence" value="ECO:0007669"/>
    <property type="project" value="UniProtKB-SubCell"/>
</dbReference>
<evidence type="ECO:0000256" key="4">
    <source>
        <dbReference type="ARBA" id="ARBA00004496"/>
    </source>
</evidence>
<evidence type="ECO:0000256" key="14">
    <source>
        <dbReference type="ARBA" id="ARBA00022999"/>
    </source>
</evidence>
<dbReference type="InterPro" id="IPR011993">
    <property type="entry name" value="PH-like_dom_sf"/>
</dbReference>
<dbReference type="PROSITE" id="PS50011">
    <property type="entry name" value="PROTEIN_KINASE_DOM"/>
    <property type="match status" value="1"/>
</dbReference>
<dbReference type="GO" id="GO:0007172">
    <property type="term" value="P:signal complex assembly"/>
    <property type="evidence" value="ECO:0007669"/>
    <property type="project" value="InterPro"/>
</dbReference>
<keyword evidence="11" id="KW-0418">Kinase</keyword>
<feature type="binding site" evidence="20">
    <location>
        <position position="503"/>
    </location>
    <ligand>
        <name>ATP</name>
        <dbReference type="ChEBI" id="CHEBI:30616"/>
    </ligand>
</feature>
<evidence type="ECO:0000259" key="23">
    <source>
        <dbReference type="PROSITE" id="PS50057"/>
    </source>
</evidence>
<dbReference type="Gene3D" id="1.10.510.10">
    <property type="entry name" value="Transferase(Phosphotransferase) domain 1"/>
    <property type="match status" value="1"/>
</dbReference>
<dbReference type="CDD" id="cd14473">
    <property type="entry name" value="FERM_B-lobe"/>
    <property type="match status" value="1"/>
</dbReference>
<dbReference type="GO" id="GO:0004715">
    <property type="term" value="F:non-membrane spanning protein tyrosine kinase activity"/>
    <property type="evidence" value="ECO:0007669"/>
    <property type="project" value="UniProtKB-EC"/>
</dbReference>
<reference evidence="24 25" key="1">
    <citation type="submission" date="2024-05" db="EMBL/GenBank/DDBJ databases">
        <authorList>
            <person name="Wallberg A."/>
        </authorList>
    </citation>
    <scope>NUCLEOTIDE SEQUENCE [LARGE SCALE GENOMIC DNA]</scope>
</reference>
<dbReference type="Pfam" id="PF21477">
    <property type="entry name" value="FERM_C_FAK1"/>
    <property type="match status" value="1"/>
</dbReference>
<keyword evidence="6" id="KW-1003">Cell membrane</keyword>
<dbReference type="EC" id="2.7.10.2" evidence="5"/>
<dbReference type="Pfam" id="PF18038">
    <property type="entry name" value="FERM_N_2"/>
    <property type="match status" value="1"/>
</dbReference>
<dbReference type="InterPro" id="IPR000719">
    <property type="entry name" value="Prot_kinase_dom"/>
</dbReference>
<sequence>MSSSGCGLPPAQNFAAPALPPHRPTSYLLHHHHVTQENGSSAGSSSSALRLGSPERPEKSIKVHFNRSFNVVKFGDGTDVKGIISVVISRQAAGSRPYESMFAIRLKNVNTGDIHWLHQDLTMYQVEEKYPEYQNDEWRFELRVRYILSDLHKLYDKDRTTFCFYYEQVKNDYLEEESKNNETIDQETAIQLACIEIKRVYKDMNGSTLDKKSNLEYLEKEVGLSKFLPMVILSTMTAKKRRRSLQQHFKKYGQLSESECYFKFLELLGRARKYDQEMFRCALGSGWSIPVTLLVGPGVGISYTTDSTSKPHHMASFEQVQSVETLTTDCDTHRKALVQLKVAGTAEALTVTCPSISAAESLADLIDGYCRLVNNTRTSLWNTRAHDVWKAFPCPCQQQVNSSSEGGGGGSSSSSSWRDSSSETRSLSRGRGGARGSGGGGGSEDYAEIVDDEGDYSTPATKDYELERTNIDVGEIIGEGQFGDVHTGMYKSRDGSHVHVAIKTCKVESEGSMTEKFLEEALIMQMFDHNHIIKLIGICSDSPIWIVMELARFGEMRAYLQNNKERLSLATLVLYAHQLSTALSYLESKKFVHRDIAARNVLVYSHDCVKLADFGLSRWVEEQSYYKASKGKLPIKWMAPESINFRRFTSASDVWMFGVCMWEILMLGVKPFQGIKNNDVIKRIDNGERLALPPHCPPRLYSLMSQCWTYEPSKRPSFKEIKEVLSEILREERMQMHESMRRENRRVQGMSWGSDEPPPKPARILPGVRGQLSSTPPPQSGGGGLASPPLYAPPPSQRQGSHQSDSGDWMRYDGSNMSGGSYTGGHVGGHVGLSSGPGSLTGYQRGSSGGHAGSGMPADIAELQHRLLEQRLKQQQKQTEEDNRWLTHEETVMRKRMSFATMSTSDKSDSDSDSPLHPHPPSSPSPARSAEDTREHRSPTPTFNGDPPSEEPKIVVKPMEPCPTADIDRSKDKVYEVTIHVVKAITLLTHDVKDGQHHTFLNHVKKVGNELRELLTTVDTLIPEIPSDSHRQIELAHKVLSTDMTELVQAYKLAQKYGNTTLDEEYRKQMLSAAHVLAMDSKNLLDVIDGVRIKHGLATFLTNKHSKM</sequence>
<evidence type="ECO:0000313" key="24">
    <source>
        <dbReference type="EMBL" id="CAL4066426.1"/>
    </source>
</evidence>
<keyword evidence="9" id="KW-0808">Transferase</keyword>
<dbReference type="Proteomes" id="UP001497623">
    <property type="component" value="Unassembled WGS sequence"/>
</dbReference>
<feature type="compositionally biased region" description="Basic and acidic residues" evidence="21">
    <location>
        <begin position="737"/>
        <end position="746"/>
    </location>
</feature>
<feature type="compositionally biased region" description="Low complexity" evidence="21">
    <location>
        <begin position="412"/>
        <end position="429"/>
    </location>
</feature>
<dbReference type="Pfam" id="PF07714">
    <property type="entry name" value="PK_Tyr_Ser-Thr"/>
    <property type="match status" value="1"/>
</dbReference>
<dbReference type="InterPro" id="IPR008266">
    <property type="entry name" value="Tyr_kinase_AS"/>
</dbReference>
<dbReference type="GO" id="GO:0048731">
    <property type="term" value="P:system development"/>
    <property type="evidence" value="ECO:0007669"/>
    <property type="project" value="UniProtKB-ARBA"/>
</dbReference>
<evidence type="ECO:0000256" key="7">
    <source>
        <dbReference type="ARBA" id="ARBA00022490"/>
    </source>
</evidence>
<dbReference type="GO" id="GO:0005737">
    <property type="term" value="C:cytoplasm"/>
    <property type="evidence" value="ECO:0007669"/>
    <property type="project" value="UniProtKB-SubCell"/>
</dbReference>
<feature type="region of interest" description="Disordered" evidence="21">
    <location>
        <begin position="872"/>
        <end position="967"/>
    </location>
</feature>
<dbReference type="GO" id="GO:0008284">
    <property type="term" value="P:positive regulation of cell population proliferation"/>
    <property type="evidence" value="ECO:0007669"/>
    <property type="project" value="UniProtKB-ARBA"/>
</dbReference>
<dbReference type="GO" id="GO:0005524">
    <property type="term" value="F:ATP binding"/>
    <property type="evidence" value="ECO:0007669"/>
    <property type="project" value="UniProtKB-UniRule"/>
</dbReference>
<keyword evidence="8" id="KW-0597">Phosphoprotein</keyword>
<dbReference type="SUPFAM" id="SSF47031">
    <property type="entry name" value="Second domain of FERM"/>
    <property type="match status" value="1"/>
</dbReference>
<evidence type="ECO:0000256" key="11">
    <source>
        <dbReference type="ARBA" id="ARBA00022777"/>
    </source>
</evidence>
<dbReference type="GO" id="GO:0005925">
    <property type="term" value="C:focal adhesion"/>
    <property type="evidence" value="ECO:0007669"/>
    <property type="project" value="UniProtKB-SubCell"/>
</dbReference>
<keyword evidence="14" id="KW-0727">SH2 domain</keyword>
<evidence type="ECO:0000256" key="16">
    <source>
        <dbReference type="ARBA" id="ARBA00023137"/>
    </source>
</evidence>
<feature type="compositionally biased region" description="Basic and acidic residues" evidence="21">
    <location>
        <begin position="906"/>
        <end position="916"/>
    </location>
</feature>
<evidence type="ECO:0000256" key="12">
    <source>
        <dbReference type="ARBA" id="ARBA00022840"/>
    </source>
</evidence>
<dbReference type="AlphaFoldDB" id="A0AAV2PZC3"/>
<feature type="region of interest" description="Disordered" evidence="21">
    <location>
        <begin position="400"/>
        <end position="448"/>
    </location>
</feature>
<dbReference type="PRINTS" id="PR00109">
    <property type="entry name" value="TYRKINASE"/>
</dbReference>
<dbReference type="Gene3D" id="2.30.29.30">
    <property type="entry name" value="Pleckstrin-homology domain (PH domain)/Phosphotyrosine-binding domain (PTB)"/>
    <property type="match status" value="1"/>
</dbReference>
<keyword evidence="17" id="KW-0966">Cell projection</keyword>
<evidence type="ECO:0000256" key="8">
    <source>
        <dbReference type="ARBA" id="ARBA00022553"/>
    </source>
</evidence>
<dbReference type="InterPro" id="IPR035963">
    <property type="entry name" value="FERM_2"/>
</dbReference>
<name>A0AAV2PZC3_MEGNR</name>
<dbReference type="InterPro" id="IPR029071">
    <property type="entry name" value="Ubiquitin-like_domsf"/>
</dbReference>
<evidence type="ECO:0000256" key="9">
    <source>
        <dbReference type="ARBA" id="ARBA00022679"/>
    </source>
</evidence>
<dbReference type="EMBL" id="CAXKWB010002230">
    <property type="protein sequence ID" value="CAL4066426.1"/>
    <property type="molecule type" value="Genomic_DNA"/>
</dbReference>
<dbReference type="InterPro" id="IPR049385">
    <property type="entry name" value="FAK1-like_FERM_C"/>
</dbReference>
<dbReference type="PROSITE" id="PS00109">
    <property type="entry name" value="PROTEIN_KINASE_TYR"/>
    <property type="match status" value="1"/>
</dbReference>
<dbReference type="InterPro" id="IPR020635">
    <property type="entry name" value="Tyr_kinase_cat_dom"/>
</dbReference>
<comment type="caution">
    <text evidence="24">The sequence shown here is derived from an EMBL/GenBank/DDBJ whole genome shotgun (WGS) entry which is preliminary data.</text>
</comment>
<dbReference type="InterPro" id="IPR000299">
    <property type="entry name" value="FERM_domain"/>
</dbReference>
<keyword evidence="15" id="KW-0472">Membrane</keyword>
<dbReference type="Pfam" id="PF03623">
    <property type="entry name" value="Focal_AT"/>
    <property type="match status" value="1"/>
</dbReference>
<dbReference type="SUPFAM" id="SSF68993">
    <property type="entry name" value="FAT domain of focal adhesion kinase"/>
    <property type="match status" value="1"/>
</dbReference>
<dbReference type="Gene3D" id="3.10.20.90">
    <property type="entry name" value="Phosphatidylinositol 3-kinase Catalytic Subunit, Chain A, domain 1"/>
    <property type="match status" value="1"/>
</dbReference>
<feature type="domain" description="FERM" evidence="23">
    <location>
        <begin position="59"/>
        <end position="377"/>
    </location>
</feature>
<dbReference type="FunFam" id="3.30.200.20:FF:000194">
    <property type="entry name" value="protein-tyrosine kinase 2-beta isoform X1"/>
    <property type="match status" value="1"/>
</dbReference>
<comment type="similarity">
    <text evidence="19">Belongs to the protein kinase superfamily. Tyr protein kinase family. Fes/fps subfamily.</text>
</comment>
<dbReference type="InterPro" id="IPR041390">
    <property type="entry name" value="FADK_N"/>
</dbReference>
<keyword evidence="7" id="KW-0963">Cytoplasm</keyword>
<keyword evidence="13" id="KW-0965">Cell junction</keyword>
<evidence type="ECO:0000256" key="1">
    <source>
        <dbReference type="ARBA" id="ARBA00004246"/>
    </source>
</evidence>
<keyword evidence="25" id="KW-1185">Reference proteome</keyword>
<protein>
    <recommendedName>
        <fullName evidence="5">non-specific protein-tyrosine kinase</fullName>
        <ecNumber evidence="5">2.7.10.2</ecNumber>
    </recommendedName>
</protein>
<keyword evidence="10 20" id="KW-0547">Nucleotide-binding</keyword>
<organism evidence="24 25">
    <name type="scientific">Meganyctiphanes norvegica</name>
    <name type="common">Northern krill</name>
    <name type="synonym">Thysanopoda norvegica</name>
    <dbReference type="NCBI Taxonomy" id="48144"/>
    <lineage>
        <taxon>Eukaryota</taxon>
        <taxon>Metazoa</taxon>
        <taxon>Ecdysozoa</taxon>
        <taxon>Arthropoda</taxon>
        <taxon>Crustacea</taxon>
        <taxon>Multicrustacea</taxon>
        <taxon>Malacostraca</taxon>
        <taxon>Eumalacostraca</taxon>
        <taxon>Eucarida</taxon>
        <taxon>Euphausiacea</taxon>
        <taxon>Euphausiidae</taxon>
        <taxon>Meganyctiphanes</taxon>
    </lineage>
</organism>
<evidence type="ECO:0000313" key="25">
    <source>
        <dbReference type="Proteomes" id="UP001497623"/>
    </source>
</evidence>
<dbReference type="Gene3D" id="3.30.200.20">
    <property type="entry name" value="Phosphorylase Kinase, domain 1"/>
    <property type="match status" value="1"/>
</dbReference>
<dbReference type="InterPro" id="IPR014352">
    <property type="entry name" value="FERM/acyl-CoA-bd_prot_sf"/>
</dbReference>
<dbReference type="GO" id="GO:0005886">
    <property type="term" value="C:plasma membrane"/>
    <property type="evidence" value="ECO:0007669"/>
    <property type="project" value="UniProtKB-SubCell"/>
</dbReference>
<dbReference type="InterPro" id="IPR019749">
    <property type="entry name" value="Band_41_domain"/>
</dbReference>
<dbReference type="SMART" id="SM00219">
    <property type="entry name" value="TyrKc"/>
    <property type="match status" value="1"/>
</dbReference>
<dbReference type="PANTHER" id="PTHR46221:SF9">
    <property type="entry name" value="NON-SPECIFIC PROTEIN-TYROSINE KINASE"/>
    <property type="match status" value="1"/>
</dbReference>
<dbReference type="SMART" id="SM00295">
    <property type="entry name" value="B41"/>
    <property type="match status" value="1"/>
</dbReference>
<evidence type="ECO:0000256" key="3">
    <source>
        <dbReference type="ARBA" id="ARBA00004413"/>
    </source>
</evidence>
<accession>A0AAV2PZC3</accession>
<feature type="compositionally biased region" description="Gly residues" evidence="21">
    <location>
        <begin position="821"/>
        <end position="831"/>
    </location>
</feature>
<evidence type="ECO:0000256" key="18">
    <source>
        <dbReference type="ARBA" id="ARBA00051245"/>
    </source>
</evidence>
<feature type="compositionally biased region" description="Low complexity" evidence="21">
    <location>
        <begin position="39"/>
        <end position="52"/>
    </location>
</feature>
<comment type="catalytic activity">
    <reaction evidence="18">
        <text>L-tyrosyl-[protein] + ATP = O-phospho-L-tyrosyl-[protein] + ADP + H(+)</text>
        <dbReference type="Rhea" id="RHEA:10596"/>
        <dbReference type="Rhea" id="RHEA-COMP:10136"/>
        <dbReference type="Rhea" id="RHEA-COMP:20101"/>
        <dbReference type="ChEBI" id="CHEBI:15378"/>
        <dbReference type="ChEBI" id="CHEBI:30616"/>
        <dbReference type="ChEBI" id="CHEBI:46858"/>
        <dbReference type="ChEBI" id="CHEBI:61978"/>
        <dbReference type="ChEBI" id="CHEBI:456216"/>
        <dbReference type="EC" id="2.7.10.2"/>
    </reaction>
</comment>
<keyword evidence="12 20" id="KW-0067">ATP-binding</keyword>
<feature type="domain" description="Protein kinase" evidence="22">
    <location>
        <begin position="471"/>
        <end position="729"/>
    </location>
</feature>
<dbReference type="CDD" id="cd13190">
    <property type="entry name" value="FERM_C_FAK1"/>
    <property type="match status" value="1"/>
</dbReference>
<dbReference type="Gene3D" id="1.20.120.330">
    <property type="entry name" value="Nucleotidyltransferases domain 2"/>
    <property type="match status" value="1"/>
</dbReference>
<feature type="compositionally biased region" description="Gly residues" evidence="21">
    <location>
        <begin position="430"/>
        <end position="443"/>
    </location>
</feature>
<dbReference type="Gene3D" id="1.20.80.10">
    <property type="match status" value="1"/>
</dbReference>
<dbReference type="InterPro" id="IPR005189">
    <property type="entry name" value="Focal_adhesion_kin_target_dom"/>
</dbReference>
<dbReference type="PANTHER" id="PTHR46221">
    <property type="entry name" value="FERM AND PDZ DOMAIN-CONTAINING PROTEIN FAMILY MEMBER"/>
    <property type="match status" value="1"/>
</dbReference>
<dbReference type="InterPro" id="IPR017441">
    <property type="entry name" value="Protein_kinase_ATP_BS"/>
</dbReference>
<comment type="subcellular location">
    <subcellularLocation>
        <location evidence="1">Cell junction</location>
        <location evidence="1">Focal adhesion</location>
    </subcellularLocation>
    <subcellularLocation>
        <location evidence="3">Cell membrane</location>
        <topology evidence="3">Peripheral membrane protein</topology>
        <orientation evidence="3">Cytoplasmic side</orientation>
    </subcellularLocation>
    <subcellularLocation>
        <location evidence="2">Cell projection</location>
    </subcellularLocation>
    <subcellularLocation>
        <location evidence="4">Cytoplasm</location>
    </subcellularLocation>
</comment>
<evidence type="ECO:0000256" key="6">
    <source>
        <dbReference type="ARBA" id="ARBA00022475"/>
    </source>
</evidence>
<evidence type="ECO:0000256" key="2">
    <source>
        <dbReference type="ARBA" id="ARBA00004316"/>
    </source>
</evidence>
<dbReference type="SUPFAM" id="SSF56112">
    <property type="entry name" value="Protein kinase-like (PK-like)"/>
    <property type="match status" value="1"/>
</dbReference>
<dbReference type="GO" id="GO:0009887">
    <property type="term" value="P:animal organ morphogenesis"/>
    <property type="evidence" value="ECO:0007669"/>
    <property type="project" value="UniProtKB-ARBA"/>
</dbReference>
<dbReference type="PROSITE" id="PS00107">
    <property type="entry name" value="PROTEIN_KINASE_ATP"/>
    <property type="match status" value="1"/>
</dbReference>
<proteinExistence type="inferred from homology"/>
<dbReference type="SUPFAM" id="SSF54236">
    <property type="entry name" value="Ubiquitin-like"/>
    <property type="match status" value="1"/>
</dbReference>
<feature type="compositionally biased region" description="Basic and acidic residues" evidence="21">
    <location>
        <begin position="929"/>
        <end position="938"/>
    </location>
</feature>
<evidence type="ECO:0000256" key="15">
    <source>
        <dbReference type="ARBA" id="ARBA00023136"/>
    </source>
</evidence>
<keyword evidence="16" id="KW-0829">Tyrosine-protein kinase</keyword>
<feature type="region of interest" description="Disordered" evidence="21">
    <location>
        <begin position="737"/>
        <end position="857"/>
    </location>
</feature>
<feature type="region of interest" description="Disordered" evidence="21">
    <location>
        <begin position="36"/>
        <end position="55"/>
    </location>
</feature>
<dbReference type="InterPro" id="IPR019748">
    <property type="entry name" value="FERM_central"/>
</dbReference>
<dbReference type="InterPro" id="IPR011009">
    <property type="entry name" value="Kinase-like_dom_sf"/>
</dbReference>
<dbReference type="SUPFAM" id="SSF50729">
    <property type="entry name" value="PH domain-like"/>
    <property type="match status" value="1"/>
</dbReference>